<evidence type="ECO:0000256" key="1">
    <source>
        <dbReference type="SAM" id="Phobius"/>
    </source>
</evidence>
<proteinExistence type="predicted"/>
<gene>
    <name evidence="2" type="ORF">FHS21_006333</name>
</gene>
<evidence type="ECO:0000313" key="2">
    <source>
        <dbReference type="EMBL" id="MBB3149876.1"/>
    </source>
</evidence>
<dbReference type="Proteomes" id="UP000554520">
    <property type="component" value="Unassembled WGS sequence"/>
</dbReference>
<sequence>MSEWLRYPMLIKVWTIIRVLWFLICVVVATTVGALYGYETYGWLGSVGTSLLGLILGSIFGAGPEIIMMLIR</sequence>
<feature type="transmembrane region" description="Helical" evidence="1">
    <location>
        <begin position="50"/>
        <end position="71"/>
    </location>
</feature>
<accession>A0A839UFR7</accession>
<keyword evidence="1" id="KW-0472">Membrane</keyword>
<feature type="transmembrane region" description="Helical" evidence="1">
    <location>
        <begin position="20"/>
        <end position="38"/>
    </location>
</feature>
<comment type="caution">
    <text evidence="2">The sequence shown here is derived from an EMBL/GenBank/DDBJ whole genome shotgun (WGS) entry which is preliminary data.</text>
</comment>
<evidence type="ECO:0000313" key="3">
    <source>
        <dbReference type="Proteomes" id="UP000554520"/>
    </source>
</evidence>
<organism evidence="2 3">
    <name type="scientific">Phyllobacterium trifolii</name>
    <dbReference type="NCBI Taxonomy" id="300193"/>
    <lineage>
        <taxon>Bacteria</taxon>
        <taxon>Pseudomonadati</taxon>
        <taxon>Pseudomonadota</taxon>
        <taxon>Alphaproteobacteria</taxon>
        <taxon>Hyphomicrobiales</taxon>
        <taxon>Phyllobacteriaceae</taxon>
        <taxon>Phyllobacterium</taxon>
    </lineage>
</organism>
<keyword evidence="3" id="KW-1185">Reference proteome</keyword>
<dbReference type="AlphaFoldDB" id="A0A839UFR7"/>
<reference evidence="2 3" key="1">
    <citation type="submission" date="2020-08" db="EMBL/GenBank/DDBJ databases">
        <title>Genomic Encyclopedia of Type Strains, Phase III (KMG-III): the genomes of soil and plant-associated and newly described type strains.</title>
        <authorList>
            <person name="Whitman W."/>
        </authorList>
    </citation>
    <scope>NUCLEOTIDE SEQUENCE [LARGE SCALE GENOMIC DNA]</scope>
    <source>
        <strain evidence="2 3">CECT 7015</strain>
    </source>
</reference>
<protein>
    <submittedName>
        <fullName evidence="2">Uncharacterized protein</fullName>
    </submittedName>
</protein>
<dbReference type="EMBL" id="JACHXN010000048">
    <property type="protein sequence ID" value="MBB3149876.1"/>
    <property type="molecule type" value="Genomic_DNA"/>
</dbReference>
<keyword evidence="1" id="KW-1133">Transmembrane helix</keyword>
<name>A0A839UFR7_9HYPH</name>
<keyword evidence="1" id="KW-0812">Transmembrane</keyword>